<protein>
    <submittedName>
        <fullName evidence="2">Uncharacterized protein</fullName>
    </submittedName>
</protein>
<proteinExistence type="predicted"/>
<keyword evidence="1" id="KW-0472">Membrane</keyword>
<evidence type="ECO:0000313" key="3">
    <source>
        <dbReference type="Proteomes" id="UP000627369"/>
    </source>
</evidence>
<evidence type="ECO:0000256" key="1">
    <source>
        <dbReference type="SAM" id="Phobius"/>
    </source>
</evidence>
<dbReference type="AlphaFoldDB" id="A0A919FP38"/>
<keyword evidence="1" id="KW-1133">Transmembrane helix</keyword>
<keyword evidence="1" id="KW-0812">Transmembrane</keyword>
<evidence type="ECO:0000313" key="2">
    <source>
        <dbReference type="EMBL" id="GHH69244.1"/>
    </source>
</evidence>
<accession>A0A919FP38</accession>
<keyword evidence="3" id="KW-1185">Reference proteome</keyword>
<organism evidence="2 3">
    <name type="scientific">Promicromonospora soli</name>
    <dbReference type="NCBI Taxonomy" id="2035533"/>
    <lineage>
        <taxon>Bacteria</taxon>
        <taxon>Bacillati</taxon>
        <taxon>Actinomycetota</taxon>
        <taxon>Actinomycetes</taxon>
        <taxon>Micrococcales</taxon>
        <taxon>Promicromonosporaceae</taxon>
        <taxon>Promicromonospora</taxon>
    </lineage>
</organism>
<sequence length="565" mass="58308">MNQHDDGLGQDHGWVDPAGSGLLKQTFSAMAGGVDPASPTGPAAAMTAMSRRVRRRRTAKLGGLGGGALALAGALVLGAGQLAPAEQSELLPGASTPSSSAPDFQVKDGYQPPWLDWSDLTCGMPVADLKSTASGWSVAPAGDIYARTADLGGERSRAWGMAATLQEGKGTLDAPPVLVWSQDGVVLDLGPNVFEGWDAQSDPLLGTGGNTVAARGSSMTTCVPGSYGGDLQHETQLPDGDYEVRVVAFPETSAGLHATAVSDPVPVRLDVDGAHSPGEARAVPTIEFPKPAKGQVSRFELDRTTDWVSAEMTQQAYSSDIPMRVIGQCEGGDPEALLPIELVASTGDVVGTDQISCDGGESGTAIGVLSENRSGGVIDIRLPSVPDGVVRLWVSLEPETVEDGGAGPECSATGFEPEYVPGSSVTGSTAATAGSIVIAAMNCDSEALIALANDSKTEILNGTETPEQTFALPEPGTEHYRTLAALLTGTVPHIVGEGMPDASVVWPRVATGAFHDSDEAWAEVVAAGLLTAEEADAQRAEPDGYLGMRVTMDMSGRWKTYSTRG</sequence>
<gene>
    <name evidence="2" type="ORF">GCM10017772_13900</name>
</gene>
<reference evidence="2" key="1">
    <citation type="journal article" date="2014" name="Int. J. Syst. Evol. Microbiol.">
        <title>Complete genome sequence of Corynebacterium casei LMG S-19264T (=DSM 44701T), isolated from a smear-ripened cheese.</title>
        <authorList>
            <consortium name="US DOE Joint Genome Institute (JGI-PGF)"/>
            <person name="Walter F."/>
            <person name="Albersmeier A."/>
            <person name="Kalinowski J."/>
            <person name="Ruckert C."/>
        </authorList>
    </citation>
    <scope>NUCLEOTIDE SEQUENCE</scope>
    <source>
        <strain evidence="2">CGMCC 4.7398</strain>
    </source>
</reference>
<reference evidence="2" key="2">
    <citation type="submission" date="2020-09" db="EMBL/GenBank/DDBJ databases">
        <authorList>
            <person name="Sun Q."/>
            <person name="Zhou Y."/>
        </authorList>
    </citation>
    <scope>NUCLEOTIDE SEQUENCE</scope>
    <source>
        <strain evidence="2">CGMCC 4.7398</strain>
    </source>
</reference>
<name>A0A919FP38_9MICO</name>
<feature type="transmembrane region" description="Helical" evidence="1">
    <location>
        <begin position="61"/>
        <end position="83"/>
    </location>
</feature>
<comment type="caution">
    <text evidence="2">The sequence shown here is derived from an EMBL/GenBank/DDBJ whole genome shotgun (WGS) entry which is preliminary data.</text>
</comment>
<dbReference type="EMBL" id="BNAS01000002">
    <property type="protein sequence ID" value="GHH69244.1"/>
    <property type="molecule type" value="Genomic_DNA"/>
</dbReference>
<dbReference type="Proteomes" id="UP000627369">
    <property type="component" value="Unassembled WGS sequence"/>
</dbReference>
<dbReference type="RefSeq" id="WP_189668565.1">
    <property type="nucleotide sequence ID" value="NZ_BNAS01000002.1"/>
</dbReference>